<evidence type="ECO:0000256" key="4">
    <source>
        <dbReference type="ARBA" id="ARBA00022989"/>
    </source>
</evidence>
<evidence type="ECO:0000256" key="6">
    <source>
        <dbReference type="SAM" id="Phobius"/>
    </source>
</evidence>
<name>A0A3E2V3S5_9FIRM</name>
<gene>
    <name evidence="7" type="ORF">DW905_08740</name>
</gene>
<dbReference type="InterPro" id="IPR050833">
    <property type="entry name" value="Poly_Biosynth_Transport"/>
</dbReference>
<evidence type="ECO:0000313" key="8">
    <source>
        <dbReference type="Proteomes" id="UP000261079"/>
    </source>
</evidence>
<evidence type="ECO:0000256" key="2">
    <source>
        <dbReference type="ARBA" id="ARBA00022475"/>
    </source>
</evidence>
<accession>A0A3E2V3S5</accession>
<evidence type="ECO:0000256" key="5">
    <source>
        <dbReference type="ARBA" id="ARBA00023136"/>
    </source>
</evidence>
<sequence length="498" mass="55918">MRNKLLAKNTVASLIAQITTLICGFILPRLFLQHFGSEVNGLVNSIVQFLSVISFLEFGVGAVVESSLYKPLAEKDNQQISKVMVSANKFFQRLAQILFIYVLILMLVYPLIVNQNLGFLYTATLIAAISISSFAQYYFGIANALLLNADQRGYIQYNAQTVTVVLNTAVCAVMISMNGTIQMVKLATSLIYLARPLALHFYVKRHYQIDWKIKYTEEPIKQKWNGVAQHIAAVVLDGTDTIVLTVFSTLSNVSIYSVYFLVIKGVKTLFLSMTNGVQALIGELWAKQELEKLKGFFAWVEWVIHTGTTYVFSCTAALIVPFVQVYTFGINDANYIQPAFAVLLTLANAMHCLRLPYNIMVLAAGHYRQTQKNYIVAAILNILVSILTVKVWGLIGVAIGTLVAMTYQTMWLAVYDSRHFIFWSLKNVTKQFAIDTLSAVLIIVFGSQMSLKESSYINWIFMAVNVAVMALVVVVGMNLVFYKNRVKQLANRLWRKNT</sequence>
<feature type="transmembrane region" description="Helical" evidence="6">
    <location>
        <begin position="457"/>
        <end position="482"/>
    </location>
</feature>
<organism evidence="7 8">
    <name type="scientific">Faecalibacterium prausnitzii</name>
    <dbReference type="NCBI Taxonomy" id="853"/>
    <lineage>
        <taxon>Bacteria</taxon>
        <taxon>Bacillati</taxon>
        <taxon>Bacillota</taxon>
        <taxon>Clostridia</taxon>
        <taxon>Eubacteriales</taxon>
        <taxon>Oscillospiraceae</taxon>
        <taxon>Faecalibacterium</taxon>
    </lineage>
</organism>
<keyword evidence="3 6" id="KW-0812">Transmembrane</keyword>
<dbReference type="GO" id="GO:0016853">
    <property type="term" value="F:isomerase activity"/>
    <property type="evidence" value="ECO:0007669"/>
    <property type="project" value="UniProtKB-KW"/>
</dbReference>
<dbReference type="Proteomes" id="UP000261079">
    <property type="component" value="Unassembled WGS sequence"/>
</dbReference>
<evidence type="ECO:0000313" key="7">
    <source>
        <dbReference type="EMBL" id="RGC05191.1"/>
    </source>
</evidence>
<evidence type="ECO:0000256" key="1">
    <source>
        <dbReference type="ARBA" id="ARBA00004651"/>
    </source>
</evidence>
<feature type="transmembrane region" description="Helical" evidence="6">
    <location>
        <begin position="374"/>
        <end position="399"/>
    </location>
</feature>
<keyword evidence="4 6" id="KW-1133">Transmembrane helix</keyword>
<reference evidence="7 8" key="1">
    <citation type="submission" date="2018-08" db="EMBL/GenBank/DDBJ databases">
        <title>A genome reference for cultivated species of the human gut microbiota.</title>
        <authorList>
            <person name="Zou Y."/>
            <person name="Xue W."/>
            <person name="Luo G."/>
        </authorList>
    </citation>
    <scope>NUCLEOTIDE SEQUENCE [LARGE SCALE GENOMIC DNA]</scope>
    <source>
        <strain evidence="7 8">AM42-11AC</strain>
    </source>
</reference>
<dbReference type="PANTHER" id="PTHR30250">
    <property type="entry name" value="PST FAMILY PREDICTED COLANIC ACID TRANSPORTER"/>
    <property type="match status" value="1"/>
</dbReference>
<dbReference type="GO" id="GO:0005886">
    <property type="term" value="C:plasma membrane"/>
    <property type="evidence" value="ECO:0007669"/>
    <property type="project" value="UniProtKB-SubCell"/>
</dbReference>
<proteinExistence type="predicted"/>
<comment type="caution">
    <text evidence="7">The sequence shown here is derived from an EMBL/GenBank/DDBJ whole genome shotgun (WGS) entry which is preliminary data.</text>
</comment>
<keyword evidence="7" id="KW-0413">Isomerase</keyword>
<feature type="transmembrane region" description="Helical" evidence="6">
    <location>
        <begin position="296"/>
        <end position="323"/>
    </location>
</feature>
<feature type="transmembrane region" description="Helical" evidence="6">
    <location>
        <begin position="335"/>
        <end position="353"/>
    </location>
</feature>
<comment type="subcellular location">
    <subcellularLocation>
        <location evidence="1">Cell membrane</location>
        <topology evidence="1">Multi-pass membrane protein</topology>
    </subcellularLocation>
</comment>
<feature type="transmembrane region" description="Helical" evidence="6">
    <location>
        <begin position="157"/>
        <end position="177"/>
    </location>
</feature>
<dbReference type="AlphaFoldDB" id="A0A3E2V3S5"/>
<dbReference type="RefSeq" id="WP_117535711.1">
    <property type="nucleotide sequence ID" value="NZ_QVEZ01000005.1"/>
</dbReference>
<feature type="transmembrane region" description="Helical" evidence="6">
    <location>
        <begin position="90"/>
        <end position="112"/>
    </location>
</feature>
<feature type="transmembrane region" description="Helical" evidence="6">
    <location>
        <begin position="12"/>
        <end position="31"/>
    </location>
</feature>
<dbReference type="PANTHER" id="PTHR30250:SF26">
    <property type="entry name" value="PSMA PROTEIN"/>
    <property type="match status" value="1"/>
</dbReference>
<keyword evidence="2" id="KW-1003">Cell membrane</keyword>
<protein>
    <submittedName>
        <fullName evidence="7">Sugar isomerase</fullName>
    </submittedName>
</protein>
<dbReference type="EMBL" id="QVEZ01000005">
    <property type="protein sequence ID" value="RGC05191.1"/>
    <property type="molecule type" value="Genomic_DNA"/>
</dbReference>
<keyword evidence="5 6" id="KW-0472">Membrane</keyword>
<evidence type="ECO:0000256" key="3">
    <source>
        <dbReference type="ARBA" id="ARBA00022692"/>
    </source>
</evidence>
<feature type="transmembrane region" description="Helical" evidence="6">
    <location>
        <begin position="118"/>
        <end position="145"/>
    </location>
</feature>
<feature type="transmembrane region" description="Helical" evidence="6">
    <location>
        <begin position="46"/>
        <end position="69"/>
    </location>
</feature>